<dbReference type="Proteomes" id="UP000298133">
    <property type="component" value="Unassembled WGS sequence"/>
</dbReference>
<comment type="caution">
    <text evidence="4">The sequence shown here is derived from an EMBL/GenBank/DDBJ whole genome shotgun (WGS) entry which is preliminary data.</text>
</comment>
<comment type="function">
    <text evidence="1">May be involved in the biogenesis of curli organelles.</text>
</comment>
<dbReference type="Pfam" id="PF10614">
    <property type="entry name" value="CsgF"/>
    <property type="match status" value="1"/>
</dbReference>
<dbReference type="InterPro" id="IPR018893">
    <property type="entry name" value="T8SS_CsgF"/>
</dbReference>
<name>A0A4Y8UPT7_9GAMM</name>
<sequence length="157" mass="16753">MHLWRCLTMLNRPVILAIALLGCLPVIGAAEPQKYNFNNPTFGGSPFMSNHLLNLAIKQYELPTAQAAPAKSELEAFQDSVRSRTLSSLASVLAANIRGLTIEELAAGSGENPIDIEGLELVYGSVDDGCSINVSLSDGVDESINFTVPNFANEGCE</sequence>
<dbReference type="EMBL" id="SPIA01000001">
    <property type="protein sequence ID" value="TFH69293.1"/>
    <property type="molecule type" value="Genomic_DNA"/>
</dbReference>
<evidence type="ECO:0000256" key="2">
    <source>
        <dbReference type="ARBA" id="ARBA00014031"/>
    </source>
</evidence>
<evidence type="ECO:0000256" key="1">
    <source>
        <dbReference type="ARBA" id="ARBA00003989"/>
    </source>
</evidence>
<evidence type="ECO:0000313" key="5">
    <source>
        <dbReference type="Proteomes" id="UP000298133"/>
    </source>
</evidence>
<proteinExistence type="predicted"/>
<gene>
    <name evidence="4" type="ORF">E3W66_05095</name>
</gene>
<evidence type="ECO:0000313" key="4">
    <source>
        <dbReference type="EMBL" id="TFH69293.1"/>
    </source>
</evidence>
<dbReference type="PROSITE" id="PS51257">
    <property type="entry name" value="PROKAR_LIPOPROTEIN"/>
    <property type="match status" value="1"/>
</dbReference>
<reference evidence="4 5" key="1">
    <citation type="submission" date="2019-03" db="EMBL/GenBank/DDBJ databases">
        <title>Draft genome of Gammaproteobacteria bacterium LSUCC0057, a member of the SAR92 clade.</title>
        <authorList>
            <person name="Lanclos V.C."/>
            <person name="Doiron C."/>
            <person name="Henson M.W."/>
            <person name="Thrash J.C."/>
        </authorList>
    </citation>
    <scope>NUCLEOTIDE SEQUENCE [LARGE SCALE GENOMIC DNA]</scope>
    <source>
        <strain evidence="4 5">LSUCC0057</strain>
    </source>
</reference>
<accession>A0A4Y8UPT7</accession>
<evidence type="ECO:0000256" key="3">
    <source>
        <dbReference type="ARBA" id="ARBA00022729"/>
    </source>
</evidence>
<dbReference type="AlphaFoldDB" id="A0A4Y8UPT7"/>
<dbReference type="OrthoDB" id="1443407at2"/>
<organism evidence="4 5">
    <name type="scientific">Gammaproteobacteria bacterium LSUCC0057</name>
    <dbReference type="NCBI Taxonomy" id="2559237"/>
    <lineage>
        <taxon>Bacteria</taxon>
        <taxon>Pseudomonadati</taxon>
        <taxon>Pseudomonadota</taxon>
        <taxon>Gammaproteobacteria</taxon>
        <taxon>Cellvibrionales</taxon>
        <taxon>Porticoccaceae</taxon>
        <taxon>SAR92 clade</taxon>
    </lineage>
</organism>
<keyword evidence="3" id="KW-0732">Signal</keyword>
<keyword evidence="5" id="KW-1185">Reference proteome</keyword>
<protein>
    <recommendedName>
        <fullName evidence="2">Curli production assembly/transport component CsgF</fullName>
    </recommendedName>
</protein>